<sequence length="90" mass="9643">MNELSFVSNNGHAEHRTGTNHPFPVVEEGLSRKRRGPKDMHENVSALCNTTTLSPVSVLLTVDFPTTAATVPHHSASTQVPKESLPSLAG</sequence>
<organism evidence="2 3">
    <name type="scientific">Ramazzottius varieornatus</name>
    <name type="common">Water bear</name>
    <name type="synonym">Tardigrade</name>
    <dbReference type="NCBI Taxonomy" id="947166"/>
    <lineage>
        <taxon>Eukaryota</taxon>
        <taxon>Metazoa</taxon>
        <taxon>Ecdysozoa</taxon>
        <taxon>Tardigrada</taxon>
        <taxon>Eutardigrada</taxon>
        <taxon>Parachela</taxon>
        <taxon>Hypsibioidea</taxon>
        <taxon>Ramazzottiidae</taxon>
        <taxon>Ramazzottius</taxon>
    </lineage>
</organism>
<keyword evidence="3" id="KW-1185">Reference proteome</keyword>
<dbReference type="EMBL" id="BDGG01000003">
    <property type="protein sequence ID" value="GAU96761.1"/>
    <property type="molecule type" value="Genomic_DNA"/>
</dbReference>
<feature type="region of interest" description="Disordered" evidence="1">
    <location>
        <begin position="1"/>
        <end position="39"/>
    </location>
</feature>
<name>A0A1D1V4Y1_RAMVA</name>
<proteinExistence type="predicted"/>
<dbReference type="Proteomes" id="UP000186922">
    <property type="component" value="Unassembled WGS sequence"/>
</dbReference>
<protein>
    <submittedName>
        <fullName evidence="2">Uncharacterized protein</fullName>
    </submittedName>
</protein>
<evidence type="ECO:0000313" key="2">
    <source>
        <dbReference type="EMBL" id="GAU96761.1"/>
    </source>
</evidence>
<gene>
    <name evidence="2" type="primary">RvY_08154-1</name>
    <name evidence="2" type="synonym">RvY_08154.1</name>
    <name evidence="2" type="ORF">RvY_08154</name>
</gene>
<evidence type="ECO:0000313" key="3">
    <source>
        <dbReference type="Proteomes" id="UP000186922"/>
    </source>
</evidence>
<reference evidence="2 3" key="1">
    <citation type="journal article" date="2016" name="Nat. Commun.">
        <title>Extremotolerant tardigrade genome and improved radiotolerance of human cultured cells by tardigrade-unique protein.</title>
        <authorList>
            <person name="Hashimoto T."/>
            <person name="Horikawa D.D."/>
            <person name="Saito Y."/>
            <person name="Kuwahara H."/>
            <person name="Kozuka-Hata H."/>
            <person name="Shin-I T."/>
            <person name="Minakuchi Y."/>
            <person name="Ohishi K."/>
            <person name="Motoyama A."/>
            <person name="Aizu T."/>
            <person name="Enomoto A."/>
            <person name="Kondo K."/>
            <person name="Tanaka S."/>
            <person name="Hara Y."/>
            <person name="Koshikawa S."/>
            <person name="Sagara H."/>
            <person name="Miura T."/>
            <person name="Yokobori S."/>
            <person name="Miyagawa K."/>
            <person name="Suzuki Y."/>
            <person name="Kubo T."/>
            <person name="Oyama M."/>
            <person name="Kohara Y."/>
            <person name="Fujiyama A."/>
            <person name="Arakawa K."/>
            <person name="Katayama T."/>
            <person name="Toyoda A."/>
            <person name="Kunieda T."/>
        </authorList>
    </citation>
    <scope>NUCLEOTIDE SEQUENCE [LARGE SCALE GENOMIC DNA]</scope>
    <source>
        <strain evidence="2 3">YOKOZUNA-1</strain>
    </source>
</reference>
<accession>A0A1D1V4Y1</accession>
<feature type="compositionally biased region" description="Polar residues" evidence="1">
    <location>
        <begin position="1"/>
        <end position="11"/>
    </location>
</feature>
<feature type="region of interest" description="Disordered" evidence="1">
    <location>
        <begin position="69"/>
        <end position="90"/>
    </location>
</feature>
<evidence type="ECO:0000256" key="1">
    <source>
        <dbReference type="SAM" id="MobiDB-lite"/>
    </source>
</evidence>
<dbReference type="AlphaFoldDB" id="A0A1D1V4Y1"/>
<comment type="caution">
    <text evidence="2">The sequence shown here is derived from an EMBL/GenBank/DDBJ whole genome shotgun (WGS) entry which is preliminary data.</text>
</comment>